<name>A0ABD3L988_EUCGL</name>
<evidence type="ECO:0000256" key="4">
    <source>
        <dbReference type="SAM" id="Phobius"/>
    </source>
</evidence>
<evidence type="ECO:0000256" key="3">
    <source>
        <dbReference type="SAM" id="MobiDB-lite"/>
    </source>
</evidence>
<keyword evidence="6" id="KW-1185">Reference proteome</keyword>
<keyword evidence="2 4" id="KW-0472">Membrane</keyword>
<proteinExistence type="predicted"/>
<keyword evidence="4" id="KW-0812">Transmembrane</keyword>
<dbReference type="PANTHER" id="PTHR31234">
    <property type="entry name" value="LATE EMBRYOGENESIS ABUNDANT (LEA) HYDROXYPROLINE-RICH GLYCOPROTEIN FAMILY"/>
    <property type="match status" value="1"/>
</dbReference>
<evidence type="ECO:0000256" key="1">
    <source>
        <dbReference type="ARBA" id="ARBA00004370"/>
    </source>
</evidence>
<feature type="region of interest" description="Disordered" evidence="3">
    <location>
        <begin position="1"/>
        <end position="57"/>
    </location>
</feature>
<dbReference type="GO" id="GO:0016020">
    <property type="term" value="C:membrane"/>
    <property type="evidence" value="ECO:0007669"/>
    <property type="project" value="UniProtKB-SubCell"/>
</dbReference>
<organism evidence="5 6">
    <name type="scientific">Eucalyptus globulus</name>
    <name type="common">Tasmanian blue gum</name>
    <dbReference type="NCBI Taxonomy" id="34317"/>
    <lineage>
        <taxon>Eukaryota</taxon>
        <taxon>Viridiplantae</taxon>
        <taxon>Streptophyta</taxon>
        <taxon>Embryophyta</taxon>
        <taxon>Tracheophyta</taxon>
        <taxon>Spermatophyta</taxon>
        <taxon>Magnoliopsida</taxon>
        <taxon>eudicotyledons</taxon>
        <taxon>Gunneridae</taxon>
        <taxon>Pentapetalae</taxon>
        <taxon>rosids</taxon>
        <taxon>malvids</taxon>
        <taxon>Myrtales</taxon>
        <taxon>Myrtaceae</taxon>
        <taxon>Myrtoideae</taxon>
        <taxon>Eucalypteae</taxon>
        <taxon>Eucalyptus</taxon>
    </lineage>
</organism>
<dbReference type="InterPro" id="IPR044839">
    <property type="entry name" value="NDR1-like"/>
</dbReference>
<evidence type="ECO:0000313" key="5">
    <source>
        <dbReference type="EMBL" id="KAL3748381.1"/>
    </source>
</evidence>
<evidence type="ECO:0000256" key="2">
    <source>
        <dbReference type="ARBA" id="ARBA00023136"/>
    </source>
</evidence>
<protein>
    <recommendedName>
        <fullName evidence="7">Late embryogenesis abundant protein LEA-2 subgroup domain-containing protein</fullName>
    </recommendedName>
</protein>
<dbReference type="EMBL" id="JBJKBG010000002">
    <property type="protein sequence ID" value="KAL3748381.1"/>
    <property type="molecule type" value="Genomic_DNA"/>
</dbReference>
<dbReference type="PANTHER" id="PTHR31234:SF2">
    <property type="entry name" value="OS05G0199100 PROTEIN"/>
    <property type="match status" value="1"/>
</dbReference>
<comment type="subcellular location">
    <subcellularLocation>
        <location evidence="1">Membrane</location>
    </subcellularLocation>
</comment>
<feature type="transmembrane region" description="Helical" evidence="4">
    <location>
        <begin position="71"/>
        <end position="94"/>
    </location>
</feature>
<accession>A0ABD3L988</accession>
<evidence type="ECO:0008006" key="7">
    <source>
        <dbReference type="Google" id="ProtNLM"/>
    </source>
</evidence>
<reference evidence="5 6" key="1">
    <citation type="submission" date="2024-11" db="EMBL/GenBank/DDBJ databases">
        <title>Chromosome-level genome assembly of Eucalyptus globulus Labill. provides insights into its genome evolution.</title>
        <authorList>
            <person name="Li X."/>
        </authorList>
    </citation>
    <scope>NUCLEOTIDE SEQUENCE [LARGE SCALE GENOMIC DNA]</scope>
    <source>
        <strain evidence="5">CL2024</strain>
        <tissue evidence="5">Fresh tender leaves</tissue>
    </source>
</reference>
<gene>
    <name evidence="5" type="ORF">ACJRO7_009596</name>
</gene>
<evidence type="ECO:0000313" key="6">
    <source>
        <dbReference type="Proteomes" id="UP001634007"/>
    </source>
</evidence>
<dbReference type="Proteomes" id="UP001634007">
    <property type="component" value="Unassembled WGS sequence"/>
</dbReference>
<sequence length="262" mass="28028">MISPHPVSPHSIGDPASPSPGPRQSNPASPSPRPPRSDPESPLPGPPQSDPASPSPGLLQSDRCKLIISHCIEYAIATILSLLMVIFLAIPALMPPEFWLDPGSSLSSLNISTTYVTVRWNIALSIKNPSKLIAVKYPHMKLLLSFNSQLALSRPSIIPAFTQGPDNVTTVRAEALSMIAMVNDFGVKGLVSSLKGEEVTIDVVAKSKRRLHLGPWWVPVLDAYVSCMGVTFTAPTNSTGDGDWMILTGTSSCTASIITLLW</sequence>
<dbReference type="AlphaFoldDB" id="A0ABD3L988"/>
<comment type="caution">
    <text evidence="5">The sequence shown here is derived from an EMBL/GenBank/DDBJ whole genome shotgun (WGS) entry which is preliminary data.</text>
</comment>
<keyword evidence="4" id="KW-1133">Transmembrane helix</keyword>